<keyword evidence="1" id="KW-1133">Transmembrane helix</keyword>
<dbReference type="Proteomes" id="UP000053328">
    <property type="component" value="Unassembled WGS sequence"/>
</dbReference>
<dbReference type="PANTHER" id="PTHR42109">
    <property type="entry name" value="UNPLACED GENOMIC SCAFFOLD UM_SCAF_CONTIG_1.265, WHOLE GENOME SHOTGUN SEQUENCE"/>
    <property type="match status" value="1"/>
</dbReference>
<feature type="transmembrane region" description="Helical" evidence="1">
    <location>
        <begin position="216"/>
        <end position="240"/>
    </location>
</feature>
<feature type="transmembrane region" description="Helical" evidence="1">
    <location>
        <begin position="178"/>
        <end position="196"/>
    </location>
</feature>
<feature type="transmembrane region" description="Helical" evidence="1">
    <location>
        <begin position="6"/>
        <end position="26"/>
    </location>
</feature>
<evidence type="ECO:0000256" key="1">
    <source>
        <dbReference type="SAM" id="Phobius"/>
    </source>
</evidence>
<accession>A0A0D2AWE1</accession>
<name>A0A0D2AWE1_9EURO</name>
<proteinExistence type="predicted"/>
<dbReference type="RefSeq" id="XP_016231031.1">
    <property type="nucleotide sequence ID" value="XM_016384429.1"/>
</dbReference>
<dbReference type="InterPro" id="IPR056119">
    <property type="entry name" value="DUF7702"/>
</dbReference>
<evidence type="ECO:0000313" key="3">
    <source>
        <dbReference type="EMBL" id="KIW10815.1"/>
    </source>
</evidence>
<sequence>MAVDALSTAKLVVYSIFVQFAVFCFFKHRRLGLLGWWYVNLFCVLRIVTGAIGVHGDKNGETVTILNSIGISPLLLALSGLVHEVKRATNKRSQSKFDPIFELLFHGIVLAGMALIIVAIINLEDNDNISSSKTKLDVGSAISCVAYGLLVAWTVSLLVQSRQPPQNVDAIVVRYRNVLLFACFLSLPLLAIRIGWGVAYLQLKINHPGSGFLTSLAITVCLSVVPEMLIIAVVLAAGVFTHKLHDTMTAGTPWTTSRKGRA</sequence>
<keyword evidence="1" id="KW-0472">Membrane</keyword>
<feature type="transmembrane region" description="Helical" evidence="1">
    <location>
        <begin position="103"/>
        <end position="123"/>
    </location>
</feature>
<dbReference type="AlphaFoldDB" id="A0A0D2AWE1"/>
<reference evidence="3 4" key="1">
    <citation type="submission" date="2015-01" db="EMBL/GenBank/DDBJ databases">
        <title>The Genome Sequence of Exophiala spinifera CBS89968.</title>
        <authorList>
            <consortium name="The Broad Institute Genomics Platform"/>
            <person name="Cuomo C."/>
            <person name="de Hoog S."/>
            <person name="Gorbushina A."/>
            <person name="Stielow B."/>
            <person name="Teixiera M."/>
            <person name="Abouelleil A."/>
            <person name="Chapman S.B."/>
            <person name="Priest M."/>
            <person name="Young S.K."/>
            <person name="Wortman J."/>
            <person name="Nusbaum C."/>
            <person name="Birren B."/>
        </authorList>
    </citation>
    <scope>NUCLEOTIDE SEQUENCE [LARGE SCALE GENOMIC DNA]</scope>
    <source>
        <strain evidence="3 4">CBS 89968</strain>
    </source>
</reference>
<protein>
    <recommendedName>
        <fullName evidence="2">DUF7702 domain-containing protein</fullName>
    </recommendedName>
</protein>
<feature type="transmembrane region" description="Helical" evidence="1">
    <location>
        <begin position="65"/>
        <end position="82"/>
    </location>
</feature>
<feature type="transmembrane region" description="Helical" evidence="1">
    <location>
        <begin position="138"/>
        <end position="158"/>
    </location>
</feature>
<evidence type="ECO:0000259" key="2">
    <source>
        <dbReference type="Pfam" id="PF24800"/>
    </source>
</evidence>
<dbReference type="VEuPathDB" id="FungiDB:PV08_10114"/>
<keyword evidence="4" id="KW-1185">Reference proteome</keyword>
<feature type="transmembrane region" description="Helical" evidence="1">
    <location>
        <begin position="33"/>
        <end position="53"/>
    </location>
</feature>
<evidence type="ECO:0000313" key="4">
    <source>
        <dbReference type="Proteomes" id="UP000053328"/>
    </source>
</evidence>
<dbReference type="EMBL" id="KN847499">
    <property type="protein sequence ID" value="KIW10815.1"/>
    <property type="molecule type" value="Genomic_DNA"/>
</dbReference>
<dbReference type="PANTHER" id="PTHR42109:SF3">
    <property type="entry name" value="INTEGRAL MEMBRANE PROTEIN (AFU_ORTHOLOGUE AFUA_5G00100)"/>
    <property type="match status" value="1"/>
</dbReference>
<dbReference type="GeneID" id="27337197"/>
<gene>
    <name evidence="3" type="ORF">PV08_10114</name>
</gene>
<dbReference type="HOGENOM" id="CLU_064985_3_0_1"/>
<feature type="domain" description="DUF7702" evidence="2">
    <location>
        <begin position="4"/>
        <end position="243"/>
    </location>
</feature>
<dbReference type="Pfam" id="PF24800">
    <property type="entry name" value="DUF7702"/>
    <property type="match status" value="1"/>
</dbReference>
<dbReference type="OrthoDB" id="2560628at2759"/>
<keyword evidence="1" id="KW-0812">Transmembrane</keyword>
<organism evidence="3 4">
    <name type="scientific">Exophiala spinifera</name>
    <dbReference type="NCBI Taxonomy" id="91928"/>
    <lineage>
        <taxon>Eukaryota</taxon>
        <taxon>Fungi</taxon>
        <taxon>Dikarya</taxon>
        <taxon>Ascomycota</taxon>
        <taxon>Pezizomycotina</taxon>
        <taxon>Eurotiomycetes</taxon>
        <taxon>Chaetothyriomycetidae</taxon>
        <taxon>Chaetothyriales</taxon>
        <taxon>Herpotrichiellaceae</taxon>
        <taxon>Exophiala</taxon>
    </lineage>
</organism>